<evidence type="ECO:0000259" key="1">
    <source>
        <dbReference type="Pfam" id="PF01927"/>
    </source>
</evidence>
<dbReference type="AlphaFoldDB" id="A0A7V2F498"/>
<organism evidence="2">
    <name type="scientific">Eiseniibacteriota bacterium</name>
    <dbReference type="NCBI Taxonomy" id="2212470"/>
    <lineage>
        <taxon>Bacteria</taxon>
        <taxon>Candidatus Eiseniibacteriota</taxon>
    </lineage>
</organism>
<gene>
    <name evidence="2" type="ORF">ENO08_07095</name>
</gene>
<dbReference type="InterPro" id="IPR002782">
    <property type="entry name" value="Mut7-C_RNAse_dom"/>
</dbReference>
<accession>A0A7V2F498</accession>
<dbReference type="PANTHER" id="PTHR39081">
    <property type="entry name" value="MUT7-C DOMAIN-CONTAINING PROTEIN"/>
    <property type="match status" value="1"/>
</dbReference>
<proteinExistence type="predicted"/>
<dbReference type="Pfam" id="PF01927">
    <property type="entry name" value="Mut7-C"/>
    <property type="match status" value="1"/>
</dbReference>
<dbReference type="EMBL" id="DSEC01000505">
    <property type="protein sequence ID" value="HER44209.1"/>
    <property type="molecule type" value="Genomic_DNA"/>
</dbReference>
<comment type="caution">
    <text evidence="2">The sequence shown here is derived from an EMBL/GenBank/DDBJ whole genome shotgun (WGS) entry which is preliminary data.</text>
</comment>
<sequence>RETGRFFLNAEFDGRVAVTRARGLRDRPGGPPIVLESEDADGQLVELFSRIGETPDLRPFTRCLECNVPLEEADAASVEGKVPSYIAERFDRFHRCPSCGRIYWEGSHYDAMAEEVERLRRLLG</sequence>
<dbReference type="PANTHER" id="PTHR39081:SF1">
    <property type="entry name" value="MUT7-C RNASE DOMAIN-CONTAINING PROTEIN"/>
    <property type="match status" value="1"/>
</dbReference>
<evidence type="ECO:0000313" key="2">
    <source>
        <dbReference type="EMBL" id="HER44209.1"/>
    </source>
</evidence>
<reference evidence="2" key="1">
    <citation type="journal article" date="2020" name="mSystems">
        <title>Genome- and Community-Level Interaction Insights into Carbon Utilization and Element Cycling Functions of Hydrothermarchaeota in Hydrothermal Sediment.</title>
        <authorList>
            <person name="Zhou Z."/>
            <person name="Liu Y."/>
            <person name="Xu W."/>
            <person name="Pan J."/>
            <person name="Luo Z.H."/>
            <person name="Li M."/>
        </authorList>
    </citation>
    <scope>NUCLEOTIDE SEQUENCE [LARGE SCALE GENOMIC DNA]</scope>
    <source>
        <strain evidence="2">SpSt-1233</strain>
    </source>
</reference>
<protein>
    <submittedName>
        <fullName evidence="2">Twitching motility protein PilT</fullName>
    </submittedName>
</protein>
<name>A0A7V2F498_UNCEI</name>
<dbReference type="Proteomes" id="UP000886069">
    <property type="component" value="Unassembled WGS sequence"/>
</dbReference>
<feature type="non-terminal residue" evidence="2">
    <location>
        <position position="1"/>
    </location>
</feature>
<feature type="domain" description="Mut7-C RNAse" evidence="1">
    <location>
        <begin position="9"/>
        <end position="114"/>
    </location>
</feature>